<dbReference type="GO" id="GO:0008270">
    <property type="term" value="F:zinc ion binding"/>
    <property type="evidence" value="ECO:0007669"/>
    <property type="project" value="InterPro"/>
</dbReference>
<dbReference type="AlphaFoldDB" id="A0A9W8AIY2"/>
<sequence length="338" mass="35826">MQALVVRDGWLKTTAELTVSENVPVPTLKPGQVLVKVVAAGANFFDILMVQGKYQVKPPFPFTPGGEFAGVVVAAHPSVELKQLAIGTAVMGCDKWGAYAEYIAVSAAQVVPKPAPLSFEEACGLTITYPTSYAGLVLRANLQPGEYVLVHAAAGGVGLAAVQIAKLLGAHVIATVGSDEKAAVARAQGADHTVNYRDPDWPARVKRLTPQGRGVDVVYDPVGLIDLSLKCTAWNGRLVVVGFAAGNIERLALNRVLVKNVAVVGLYWGAYLVHEPARVSEVWGALLPWFAQRKFRPVVYPQVFEGLAQVPAALDTIASRDSYGKVVVKVGTASGTHL</sequence>
<dbReference type="EMBL" id="JANBPT010000095">
    <property type="protein sequence ID" value="KAJ1927937.1"/>
    <property type="molecule type" value="Genomic_DNA"/>
</dbReference>
<reference evidence="2" key="1">
    <citation type="submission" date="2022-07" db="EMBL/GenBank/DDBJ databases">
        <title>Phylogenomic reconstructions and comparative analyses of Kickxellomycotina fungi.</title>
        <authorList>
            <person name="Reynolds N.K."/>
            <person name="Stajich J.E."/>
            <person name="Barry K."/>
            <person name="Grigoriev I.V."/>
            <person name="Crous P."/>
            <person name="Smith M.E."/>
        </authorList>
    </citation>
    <scope>NUCLEOTIDE SEQUENCE</scope>
    <source>
        <strain evidence="2">RSA 861</strain>
    </source>
</reference>
<protein>
    <recommendedName>
        <fullName evidence="1">Enoyl reductase (ER) domain-containing protein</fullName>
    </recommendedName>
</protein>
<dbReference type="InterPro" id="IPR036291">
    <property type="entry name" value="NAD(P)-bd_dom_sf"/>
</dbReference>
<dbReference type="Proteomes" id="UP001150569">
    <property type="component" value="Unassembled WGS sequence"/>
</dbReference>
<keyword evidence="3" id="KW-1185">Reference proteome</keyword>
<proteinExistence type="predicted"/>
<evidence type="ECO:0000313" key="2">
    <source>
        <dbReference type="EMBL" id="KAJ1927937.1"/>
    </source>
</evidence>
<dbReference type="InterPro" id="IPR013149">
    <property type="entry name" value="ADH-like_C"/>
</dbReference>
<dbReference type="Pfam" id="PF08240">
    <property type="entry name" value="ADH_N"/>
    <property type="match status" value="1"/>
</dbReference>
<organism evidence="2 3">
    <name type="scientific">Tieghemiomyces parasiticus</name>
    <dbReference type="NCBI Taxonomy" id="78921"/>
    <lineage>
        <taxon>Eukaryota</taxon>
        <taxon>Fungi</taxon>
        <taxon>Fungi incertae sedis</taxon>
        <taxon>Zoopagomycota</taxon>
        <taxon>Kickxellomycotina</taxon>
        <taxon>Dimargaritomycetes</taxon>
        <taxon>Dimargaritales</taxon>
        <taxon>Dimargaritaceae</taxon>
        <taxon>Tieghemiomyces</taxon>
    </lineage>
</organism>
<dbReference type="SMART" id="SM00829">
    <property type="entry name" value="PKS_ER"/>
    <property type="match status" value="1"/>
</dbReference>
<dbReference type="SUPFAM" id="SSF50129">
    <property type="entry name" value="GroES-like"/>
    <property type="match status" value="1"/>
</dbReference>
<comment type="caution">
    <text evidence="2">The sequence shown here is derived from an EMBL/GenBank/DDBJ whole genome shotgun (WGS) entry which is preliminary data.</text>
</comment>
<dbReference type="PANTHER" id="PTHR43677">
    <property type="entry name" value="SHORT-CHAIN DEHYDROGENASE/REDUCTASE"/>
    <property type="match status" value="1"/>
</dbReference>
<dbReference type="Gene3D" id="3.90.180.10">
    <property type="entry name" value="Medium-chain alcohol dehydrogenases, catalytic domain"/>
    <property type="match status" value="1"/>
</dbReference>
<dbReference type="PANTHER" id="PTHR43677:SF4">
    <property type="entry name" value="QUINONE OXIDOREDUCTASE-LIKE PROTEIN 2"/>
    <property type="match status" value="1"/>
</dbReference>
<dbReference type="GO" id="GO:0005739">
    <property type="term" value="C:mitochondrion"/>
    <property type="evidence" value="ECO:0007669"/>
    <property type="project" value="TreeGrafter"/>
</dbReference>
<name>A0A9W8AIY2_9FUNG</name>
<dbReference type="PROSITE" id="PS01162">
    <property type="entry name" value="QOR_ZETA_CRYSTAL"/>
    <property type="match status" value="1"/>
</dbReference>
<dbReference type="InterPro" id="IPR020843">
    <property type="entry name" value="ER"/>
</dbReference>
<dbReference type="SUPFAM" id="SSF51735">
    <property type="entry name" value="NAD(P)-binding Rossmann-fold domains"/>
    <property type="match status" value="1"/>
</dbReference>
<dbReference type="Pfam" id="PF00107">
    <property type="entry name" value="ADH_zinc_N"/>
    <property type="match status" value="1"/>
</dbReference>
<dbReference type="InterPro" id="IPR002364">
    <property type="entry name" value="Quin_OxRdtase/zeta-crystal_CS"/>
</dbReference>
<dbReference type="CDD" id="cd08241">
    <property type="entry name" value="QOR1"/>
    <property type="match status" value="1"/>
</dbReference>
<dbReference type="Gene3D" id="3.40.50.720">
    <property type="entry name" value="NAD(P)-binding Rossmann-like Domain"/>
    <property type="match status" value="1"/>
</dbReference>
<feature type="domain" description="Enoyl reductase (ER)" evidence="1">
    <location>
        <begin position="12"/>
        <end position="328"/>
    </location>
</feature>
<dbReference type="InterPro" id="IPR051397">
    <property type="entry name" value="Zn-ADH-like_protein"/>
</dbReference>
<dbReference type="OrthoDB" id="10257049at2759"/>
<dbReference type="GO" id="GO:0016491">
    <property type="term" value="F:oxidoreductase activity"/>
    <property type="evidence" value="ECO:0007669"/>
    <property type="project" value="InterPro"/>
</dbReference>
<dbReference type="InterPro" id="IPR013154">
    <property type="entry name" value="ADH-like_N"/>
</dbReference>
<dbReference type="InterPro" id="IPR011032">
    <property type="entry name" value="GroES-like_sf"/>
</dbReference>
<evidence type="ECO:0000313" key="3">
    <source>
        <dbReference type="Proteomes" id="UP001150569"/>
    </source>
</evidence>
<gene>
    <name evidence="2" type="ORF">IWQ60_002493</name>
</gene>
<evidence type="ECO:0000259" key="1">
    <source>
        <dbReference type="SMART" id="SM00829"/>
    </source>
</evidence>
<accession>A0A9W8AIY2</accession>